<dbReference type="GO" id="GO:0006527">
    <property type="term" value="P:L-arginine catabolic process"/>
    <property type="evidence" value="ECO:0007669"/>
    <property type="project" value="InterPro"/>
</dbReference>
<dbReference type="PIRSF" id="PIRSF005216">
    <property type="entry name" value="Pyruvoyl-dep_arg_deCO2ase"/>
    <property type="match status" value="1"/>
</dbReference>
<dbReference type="AlphaFoldDB" id="A0A7V5XZ80"/>
<dbReference type="GO" id="GO:0008792">
    <property type="term" value="F:arginine decarboxylase activity"/>
    <property type="evidence" value="ECO:0007669"/>
    <property type="project" value="UniProtKB-EC"/>
</dbReference>
<evidence type="ECO:0000256" key="3">
    <source>
        <dbReference type="ARBA" id="ARBA00012426"/>
    </source>
</evidence>
<name>A0A7V5XZ80_UNCW3</name>
<evidence type="ECO:0000256" key="5">
    <source>
        <dbReference type="ARBA" id="ARBA00022793"/>
    </source>
</evidence>
<dbReference type="Pfam" id="PF01862">
    <property type="entry name" value="PvlArgDC"/>
    <property type="match status" value="1"/>
</dbReference>
<comment type="caution">
    <text evidence="9">The sequence shown here is derived from an EMBL/GenBank/DDBJ whole genome shotgun (WGS) entry which is preliminary data.</text>
</comment>
<dbReference type="Gene3D" id="3.30.60.30">
    <property type="match status" value="1"/>
</dbReference>
<dbReference type="PANTHER" id="PTHR40438">
    <property type="entry name" value="PYRUVOYL-DEPENDENT ARGININE DECARBOXYLASE"/>
    <property type="match status" value="1"/>
</dbReference>
<dbReference type="HAMAP" id="MF_01404">
    <property type="entry name" value="PvlArgDC"/>
    <property type="match status" value="1"/>
</dbReference>
<gene>
    <name evidence="9" type="ORF">ENV79_01160</name>
</gene>
<dbReference type="InterPro" id="IPR016104">
    <property type="entry name" value="Pyr-dep_his/arg-deCO2ase"/>
</dbReference>
<dbReference type="EC" id="4.1.1.19" evidence="3"/>
<dbReference type="InterPro" id="IPR016105">
    <property type="entry name" value="Pyr-dep_his/arg-deCO2ase_sand"/>
</dbReference>
<evidence type="ECO:0000256" key="2">
    <source>
        <dbReference type="ARBA" id="ARBA00008611"/>
    </source>
</evidence>
<organism evidence="9">
    <name type="scientific">candidate division WOR-3 bacterium</name>
    <dbReference type="NCBI Taxonomy" id="2052148"/>
    <lineage>
        <taxon>Bacteria</taxon>
        <taxon>Bacteria division WOR-3</taxon>
    </lineage>
</organism>
<evidence type="ECO:0000256" key="7">
    <source>
        <dbReference type="ARBA" id="ARBA00023317"/>
    </source>
</evidence>
<dbReference type="SFLD" id="SFLDS00055">
    <property type="entry name" value="Pyruvoyl-Dependent_Histidine/A"/>
    <property type="match status" value="1"/>
</dbReference>
<protein>
    <recommendedName>
        <fullName evidence="4">Pyruvoyl-dependent arginine decarboxylase AaxB</fullName>
        <ecNumber evidence="3">4.1.1.19</ecNumber>
    </recommendedName>
</protein>
<reference evidence="9" key="1">
    <citation type="journal article" date="2020" name="mSystems">
        <title>Genome- and Community-Level Interaction Insights into Carbon Utilization and Element Cycling Functions of Hydrothermarchaeota in Hydrothermal Sediment.</title>
        <authorList>
            <person name="Zhou Z."/>
            <person name="Liu Y."/>
            <person name="Xu W."/>
            <person name="Pan J."/>
            <person name="Luo Z.H."/>
            <person name="Li M."/>
        </authorList>
    </citation>
    <scope>NUCLEOTIDE SEQUENCE [LARGE SCALE GENOMIC DNA]</scope>
    <source>
        <strain evidence="9">SpSt-791</strain>
    </source>
</reference>
<evidence type="ECO:0000313" key="9">
    <source>
        <dbReference type="EMBL" id="HHR48244.1"/>
    </source>
</evidence>
<comment type="cofactor">
    <cofactor evidence="1">
        <name>pyruvate</name>
        <dbReference type="ChEBI" id="CHEBI:15361"/>
    </cofactor>
</comment>
<dbReference type="NCBIfam" id="NF009064">
    <property type="entry name" value="PRK12398.1"/>
    <property type="match status" value="1"/>
</dbReference>
<keyword evidence="6 9" id="KW-0456">Lyase</keyword>
<accession>A0A7V5XZ80</accession>
<dbReference type="SUPFAM" id="SSF56271">
    <property type="entry name" value="Pyruvoyl-dependent histidine and arginine decarboxylases"/>
    <property type="match status" value="1"/>
</dbReference>
<dbReference type="EMBL" id="DTHS01000012">
    <property type="protein sequence ID" value="HHR48244.1"/>
    <property type="molecule type" value="Genomic_DNA"/>
</dbReference>
<dbReference type="SFLD" id="SFLDG01170">
    <property type="entry name" value="Pyruvoyl-dependent_arginine_de"/>
    <property type="match status" value="1"/>
</dbReference>
<sequence>MVPKRVFFTKGVGKHKDKLSSFEAALRDAGIAQFNIVQVSSILPPGCKIISKQQGLRYIVPGEIIFCVMSTNATNEPHRLIAASVGVAIPRDKNQYGYLSEYHSFGESETRAGAYAEDLAAQMLATTLGVEFDPNTSYDERKEIWKISGKIYRTMNITQTAIGDKNGLWTTVVACAVLIP</sequence>
<dbReference type="PANTHER" id="PTHR40438:SF1">
    <property type="entry name" value="PYRUVOYL-DEPENDENT ARGININE DECARBOXYLASE"/>
    <property type="match status" value="1"/>
</dbReference>
<evidence type="ECO:0000256" key="4">
    <source>
        <dbReference type="ARBA" id="ARBA00014727"/>
    </source>
</evidence>
<keyword evidence="5" id="KW-0210">Decarboxylase</keyword>
<dbReference type="Gene3D" id="3.50.20.10">
    <property type="entry name" value="Pyruvoyl-Dependent Histidine Decarboxylase, subunit B"/>
    <property type="match status" value="1"/>
</dbReference>
<proteinExistence type="inferred from homology"/>
<dbReference type="InterPro" id="IPR002724">
    <property type="entry name" value="Pyruvoyl-dep_arg_deCO2ase"/>
</dbReference>
<keyword evidence="7" id="KW-0670">Pyruvate</keyword>
<dbReference type="NCBIfam" id="TIGR00286">
    <property type="entry name" value="pyruvoyl-dependent arginine decarboxylase"/>
    <property type="match status" value="1"/>
</dbReference>
<comment type="similarity">
    <text evidence="2">Belongs to the pyruvoyl-dependent arginine decarboxylase family.</text>
</comment>
<evidence type="ECO:0000256" key="8">
    <source>
        <dbReference type="ARBA" id="ARBA00049309"/>
    </source>
</evidence>
<evidence type="ECO:0000256" key="6">
    <source>
        <dbReference type="ARBA" id="ARBA00023239"/>
    </source>
</evidence>
<comment type="catalytic activity">
    <reaction evidence="8">
        <text>L-arginine + H(+) = agmatine + CO2</text>
        <dbReference type="Rhea" id="RHEA:17641"/>
        <dbReference type="ChEBI" id="CHEBI:15378"/>
        <dbReference type="ChEBI" id="CHEBI:16526"/>
        <dbReference type="ChEBI" id="CHEBI:32682"/>
        <dbReference type="ChEBI" id="CHEBI:58145"/>
        <dbReference type="EC" id="4.1.1.19"/>
    </reaction>
</comment>
<evidence type="ECO:0000256" key="1">
    <source>
        <dbReference type="ARBA" id="ARBA00001928"/>
    </source>
</evidence>